<dbReference type="AlphaFoldDB" id="A0A942Z2E8"/>
<sequence length="61" mass="7169">MINRLIHMLIITIGQWSQFGGIQYERQFESIMNQLQEELGLDWDETVSFLEHVMANKEDAA</sequence>
<keyword evidence="2" id="KW-1185">Reference proteome</keyword>
<reference evidence="1 2" key="1">
    <citation type="submission" date="2021-05" db="EMBL/GenBank/DDBJ databases">
        <title>Novel Bacillus species.</title>
        <authorList>
            <person name="Liu G."/>
        </authorList>
    </citation>
    <scope>NUCLEOTIDE SEQUENCE [LARGE SCALE GENOMIC DNA]</scope>
    <source>
        <strain evidence="1 2">FJAT-49682</strain>
    </source>
</reference>
<accession>A0A942Z2E8</accession>
<organism evidence="1 2">
    <name type="scientific">Lederbergia citrea</name>
    <dbReference type="NCBI Taxonomy" id="2833581"/>
    <lineage>
        <taxon>Bacteria</taxon>
        <taxon>Bacillati</taxon>
        <taxon>Bacillota</taxon>
        <taxon>Bacilli</taxon>
        <taxon>Bacillales</taxon>
        <taxon>Bacillaceae</taxon>
        <taxon>Lederbergia</taxon>
    </lineage>
</organism>
<evidence type="ECO:0000313" key="1">
    <source>
        <dbReference type="EMBL" id="MBS4221384.1"/>
    </source>
</evidence>
<protein>
    <submittedName>
        <fullName evidence="1">Uncharacterized protein</fullName>
    </submittedName>
</protein>
<name>A0A942Z2E8_9BACI</name>
<evidence type="ECO:0000313" key="2">
    <source>
        <dbReference type="Proteomes" id="UP000676456"/>
    </source>
</evidence>
<proteinExistence type="predicted"/>
<dbReference type="EMBL" id="JAGYPN010000001">
    <property type="protein sequence ID" value="MBS4221384.1"/>
    <property type="molecule type" value="Genomic_DNA"/>
</dbReference>
<comment type="caution">
    <text evidence="1">The sequence shown here is derived from an EMBL/GenBank/DDBJ whole genome shotgun (WGS) entry which is preliminary data.</text>
</comment>
<dbReference type="RefSeq" id="WP_213096412.1">
    <property type="nucleotide sequence ID" value="NZ_JAGYPH010000001.1"/>
</dbReference>
<gene>
    <name evidence="1" type="ORF">KHA91_01265</name>
</gene>
<dbReference type="Proteomes" id="UP000676456">
    <property type="component" value="Unassembled WGS sequence"/>
</dbReference>